<protein>
    <submittedName>
        <fullName evidence="2">Transcriptional regulator, PadR family</fullName>
    </submittedName>
</protein>
<dbReference type="NCBIfam" id="TIGR03433">
    <property type="entry name" value="padR_acidobact"/>
    <property type="match status" value="1"/>
</dbReference>
<dbReference type="SUPFAM" id="SSF46785">
    <property type="entry name" value="Winged helix' DNA-binding domain"/>
    <property type="match status" value="1"/>
</dbReference>
<evidence type="ECO:0000313" key="2">
    <source>
        <dbReference type="EMBL" id="CAA9334700.1"/>
    </source>
</evidence>
<dbReference type="AlphaFoldDB" id="A0A6J4LPP9"/>
<dbReference type="Pfam" id="PF03551">
    <property type="entry name" value="PadR"/>
    <property type="match status" value="1"/>
</dbReference>
<dbReference type="InterPro" id="IPR052509">
    <property type="entry name" value="Metal_resp_DNA-bind_regulator"/>
</dbReference>
<sequence>MAPSTGELLQGTLGILVLKTLLGGRPMHGYAIARWIEATTDDVLRIEEGSLYPALRRVEDRGWVTSEWGLSENNRRARFYTITPAGRAHLQAEGAVWLRYAAAVTRVLRAAPALG</sequence>
<feature type="domain" description="Transcription regulator PadR N-terminal" evidence="1">
    <location>
        <begin position="21"/>
        <end position="91"/>
    </location>
</feature>
<accession>A0A6J4LPP9</accession>
<dbReference type="InterPro" id="IPR017799">
    <property type="entry name" value="Tscrpt_reg_PadR_acidobac-type"/>
</dbReference>
<proteinExistence type="predicted"/>
<reference evidence="2" key="1">
    <citation type="submission" date="2020-02" db="EMBL/GenBank/DDBJ databases">
        <authorList>
            <person name="Meier V. D."/>
        </authorList>
    </citation>
    <scope>NUCLEOTIDE SEQUENCE</scope>
    <source>
        <strain evidence="2">AVDCRST_MAG40</strain>
    </source>
</reference>
<name>A0A6J4LPP9_9BACT</name>
<dbReference type="PANTHER" id="PTHR33169:SF14">
    <property type="entry name" value="TRANSCRIPTIONAL REGULATOR RV3488"/>
    <property type="match status" value="1"/>
</dbReference>
<organism evidence="2">
    <name type="scientific">uncultured Gemmatimonadaceae bacterium</name>
    <dbReference type="NCBI Taxonomy" id="246130"/>
    <lineage>
        <taxon>Bacteria</taxon>
        <taxon>Pseudomonadati</taxon>
        <taxon>Gemmatimonadota</taxon>
        <taxon>Gemmatimonadia</taxon>
        <taxon>Gemmatimonadales</taxon>
        <taxon>Gemmatimonadaceae</taxon>
        <taxon>environmental samples</taxon>
    </lineage>
</organism>
<evidence type="ECO:0000259" key="1">
    <source>
        <dbReference type="Pfam" id="PF03551"/>
    </source>
</evidence>
<dbReference type="InterPro" id="IPR005149">
    <property type="entry name" value="Tscrpt_reg_PadR_N"/>
</dbReference>
<dbReference type="InterPro" id="IPR036388">
    <property type="entry name" value="WH-like_DNA-bd_sf"/>
</dbReference>
<dbReference type="InterPro" id="IPR036390">
    <property type="entry name" value="WH_DNA-bd_sf"/>
</dbReference>
<dbReference type="PANTHER" id="PTHR33169">
    <property type="entry name" value="PADR-FAMILY TRANSCRIPTIONAL REGULATOR"/>
    <property type="match status" value="1"/>
</dbReference>
<dbReference type="Gene3D" id="1.10.10.10">
    <property type="entry name" value="Winged helix-like DNA-binding domain superfamily/Winged helix DNA-binding domain"/>
    <property type="match status" value="1"/>
</dbReference>
<dbReference type="EMBL" id="CADCTX010000627">
    <property type="protein sequence ID" value="CAA9334700.1"/>
    <property type="molecule type" value="Genomic_DNA"/>
</dbReference>
<gene>
    <name evidence="2" type="ORF">AVDCRST_MAG40-2100</name>
</gene>